<organism evidence="1 2">
    <name type="scientific">Larkinella punicea</name>
    <dbReference type="NCBI Taxonomy" id="2315727"/>
    <lineage>
        <taxon>Bacteria</taxon>
        <taxon>Pseudomonadati</taxon>
        <taxon>Bacteroidota</taxon>
        <taxon>Cytophagia</taxon>
        <taxon>Cytophagales</taxon>
        <taxon>Spirosomataceae</taxon>
        <taxon>Larkinella</taxon>
    </lineage>
</organism>
<dbReference type="Proteomes" id="UP000253383">
    <property type="component" value="Unassembled WGS sequence"/>
</dbReference>
<dbReference type="AlphaFoldDB" id="A0A368JK82"/>
<name>A0A368JK82_9BACT</name>
<keyword evidence="2" id="KW-1185">Reference proteome</keyword>
<sequence>MGFGQAMQPIVMLMFHLGIEYDNDSIYKVTRKRDQLLYKVRALTYKIFAYVFYFNDLHPCNSK</sequence>
<dbReference type="EMBL" id="QOWE01000022">
    <property type="protein sequence ID" value="RCR67094.1"/>
    <property type="molecule type" value="Genomic_DNA"/>
</dbReference>
<evidence type="ECO:0000313" key="2">
    <source>
        <dbReference type="Proteomes" id="UP000253383"/>
    </source>
</evidence>
<reference evidence="1 2" key="1">
    <citation type="submission" date="2018-07" db="EMBL/GenBank/DDBJ databases">
        <title>Genome analysis of Larkinella rosea.</title>
        <authorList>
            <person name="Zhou Z."/>
            <person name="Wang G."/>
        </authorList>
    </citation>
    <scope>NUCLEOTIDE SEQUENCE [LARGE SCALE GENOMIC DNA]</scope>
    <source>
        <strain evidence="2">zzj9</strain>
    </source>
</reference>
<accession>A0A368JK82</accession>
<protein>
    <submittedName>
        <fullName evidence="1">Uncharacterized protein</fullName>
    </submittedName>
</protein>
<proteinExistence type="predicted"/>
<comment type="caution">
    <text evidence="1">The sequence shown here is derived from an EMBL/GenBank/DDBJ whole genome shotgun (WGS) entry which is preliminary data.</text>
</comment>
<gene>
    <name evidence="1" type="ORF">DUE52_23865</name>
</gene>
<evidence type="ECO:0000313" key="1">
    <source>
        <dbReference type="EMBL" id="RCR67094.1"/>
    </source>
</evidence>